<evidence type="ECO:0000313" key="2">
    <source>
        <dbReference type="Proteomes" id="UP000094795"/>
    </source>
</evidence>
<name>A0A1C1YYL4_9HYPH</name>
<dbReference type="AlphaFoldDB" id="A0A1C1YYL4"/>
<gene>
    <name evidence="1" type="ORF">AWJ14_05255</name>
</gene>
<keyword evidence="2" id="KW-1185">Reference proteome</keyword>
<dbReference type="Proteomes" id="UP000094795">
    <property type="component" value="Unassembled WGS sequence"/>
</dbReference>
<proteinExistence type="predicted"/>
<dbReference type="EMBL" id="LQZT01000005">
    <property type="protein sequence ID" value="OCW58557.1"/>
    <property type="molecule type" value="Genomic_DNA"/>
</dbReference>
<dbReference type="RefSeq" id="WP_171904821.1">
    <property type="nucleotide sequence ID" value="NZ_LQZT01000005.1"/>
</dbReference>
<dbReference type="GO" id="GO:0016740">
    <property type="term" value="F:transferase activity"/>
    <property type="evidence" value="ECO:0007669"/>
    <property type="project" value="UniProtKB-KW"/>
</dbReference>
<organism evidence="1 2">
    <name type="scientific">Hoeflea olei</name>
    <dbReference type="NCBI Taxonomy" id="1480615"/>
    <lineage>
        <taxon>Bacteria</taxon>
        <taxon>Pseudomonadati</taxon>
        <taxon>Pseudomonadota</taxon>
        <taxon>Alphaproteobacteria</taxon>
        <taxon>Hyphomicrobiales</taxon>
        <taxon>Rhizobiaceae</taxon>
        <taxon>Hoeflea</taxon>
    </lineage>
</organism>
<protein>
    <submittedName>
        <fullName evidence="1">Aminoglycoside phosphotransferase</fullName>
    </submittedName>
</protein>
<reference evidence="1 2" key="1">
    <citation type="submission" date="2015-12" db="EMBL/GenBank/DDBJ databases">
        <authorList>
            <person name="Shamseldin A."/>
            <person name="Moawad H."/>
            <person name="Abd El-Rahim W.M."/>
            <person name="Sadowsky M.J."/>
        </authorList>
    </citation>
    <scope>NUCLEOTIDE SEQUENCE [LARGE SCALE GENOMIC DNA]</scope>
    <source>
        <strain evidence="1 2">JC234</strain>
    </source>
</reference>
<comment type="caution">
    <text evidence="1">The sequence shown here is derived from an EMBL/GenBank/DDBJ whole genome shotgun (WGS) entry which is preliminary data.</text>
</comment>
<evidence type="ECO:0000313" key="1">
    <source>
        <dbReference type="EMBL" id="OCW58557.1"/>
    </source>
</evidence>
<accession>A0A1C1YYL4</accession>
<keyword evidence="1" id="KW-0808">Transferase</keyword>
<sequence>MSGNIFQTAFDRLVSARERQVRRYVNGALLSMDDAQLKALGRTREELKREGAQAYFF</sequence>